<accession>A0A0A9AGT9</accession>
<evidence type="ECO:0000313" key="1">
    <source>
        <dbReference type="EMBL" id="JAD46327.1"/>
    </source>
</evidence>
<dbReference type="AlphaFoldDB" id="A0A0A9AGT9"/>
<protein>
    <submittedName>
        <fullName evidence="1">Uncharacterized protein</fullName>
    </submittedName>
</protein>
<reference evidence="1" key="2">
    <citation type="journal article" date="2015" name="Data Brief">
        <title>Shoot transcriptome of the giant reed, Arundo donax.</title>
        <authorList>
            <person name="Barrero R.A."/>
            <person name="Guerrero F.D."/>
            <person name="Moolhuijzen P."/>
            <person name="Goolsby J.A."/>
            <person name="Tidwell J."/>
            <person name="Bellgard S.E."/>
            <person name="Bellgard M.I."/>
        </authorList>
    </citation>
    <scope>NUCLEOTIDE SEQUENCE</scope>
    <source>
        <tissue evidence="1">Shoot tissue taken approximately 20 cm above the soil surface</tissue>
    </source>
</reference>
<organism evidence="1">
    <name type="scientific">Arundo donax</name>
    <name type="common">Giant reed</name>
    <name type="synonym">Donax arundinaceus</name>
    <dbReference type="NCBI Taxonomy" id="35708"/>
    <lineage>
        <taxon>Eukaryota</taxon>
        <taxon>Viridiplantae</taxon>
        <taxon>Streptophyta</taxon>
        <taxon>Embryophyta</taxon>
        <taxon>Tracheophyta</taxon>
        <taxon>Spermatophyta</taxon>
        <taxon>Magnoliopsida</taxon>
        <taxon>Liliopsida</taxon>
        <taxon>Poales</taxon>
        <taxon>Poaceae</taxon>
        <taxon>PACMAD clade</taxon>
        <taxon>Arundinoideae</taxon>
        <taxon>Arundineae</taxon>
        <taxon>Arundo</taxon>
    </lineage>
</organism>
<name>A0A0A9AGT9_ARUDO</name>
<reference evidence="1" key="1">
    <citation type="submission" date="2014-09" db="EMBL/GenBank/DDBJ databases">
        <authorList>
            <person name="Magalhaes I.L.F."/>
            <person name="Oliveira U."/>
            <person name="Santos F.R."/>
            <person name="Vidigal T.H.D.A."/>
            <person name="Brescovit A.D."/>
            <person name="Santos A.J."/>
        </authorList>
    </citation>
    <scope>NUCLEOTIDE SEQUENCE</scope>
    <source>
        <tissue evidence="1">Shoot tissue taken approximately 20 cm above the soil surface</tissue>
    </source>
</reference>
<sequence length="60" mass="6393">MCLLFAKVPDPHLLIPRVPLSIPLEPPLLVPLAPPPLLSRPYRAAAAAGLIAEQNRSCSS</sequence>
<proteinExistence type="predicted"/>
<dbReference type="EMBL" id="GBRH01251568">
    <property type="protein sequence ID" value="JAD46327.1"/>
    <property type="molecule type" value="Transcribed_RNA"/>
</dbReference>